<accession>A0A2P2IUH4</accession>
<dbReference type="InterPro" id="IPR039904">
    <property type="entry name" value="TRANK1"/>
</dbReference>
<dbReference type="EMBL" id="GGEC01004344">
    <property type="protein sequence ID" value="MBW84827.1"/>
    <property type="molecule type" value="Transcribed_RNA"/>
</dbReference>
<protein>
    <submittedName>
        <fullName evidence="1">Uncharacterized protein</fullName>
    </submittedName>
</protein>
<dbReference type="PANTHER" id="PTHR21529">
    <property type="entry name" value="MAMMARY TURMOR VIRUS RECEPTOR HOMOLOG 1, 2 MTVR1, 2"/>
    <property type="match status" value="1"/>
</dbReference>
<reference evidence="1" key="1">
    <citation type="submission" date="2018-02" db="EMBL/GenBank/DDBJ databases">
        <title>Rhizophora mucronata_Transcriptome.</title>
        <authorList>
            <person name="Meera S.P."/>
            <person name="Sreeshan A."/>
            <person name="Augustine A."/>
        </authorList>
    </citation>
    <scope>NUCLEOTIDE SEQUENCE</scope>
    <source>
        <tissue evidence="1">Leaf</tissue>
    </source>
</reference>
<dbReference type="PANTHER" id="PTHR21529:SF4">
    <property type="entry name" value="TPR AND ANKYRIN REPEAT-CONTAINING PROTEIN 1"/>
    <property type="match status" value="1"/>
</dbReference>
<proteinExistence type="predicted"/>
<name>A0A2P2IUH4_RHIMU</name>
<evidence type="ECO:0000313" key="1">
    <source>
        <dbReference type="EMBL" id="MBW84827.1"/>
    </source>
</evidence>
<dbReference type="AlphaFoldDB" id="A0A2P2IUH4"/>
<dbReference type="InterPro" id="IPR027417">
    <property type="entry name" value="P-loop_NTPase"/>
</dbReference>
<sequence>MECKGLEFQDVLLYDFFGKSPIKSEWEVIYGYMKDRKLPAPPRHFPCFNKLKRNTLCYELKQLYVAITRTKQRLWILDKGLPHSLFYYWATLHLVKVRRLDGRFFQEIKVLRSGEEWKSRGLQVGLVSTRLPSLIALYMNSVSANI</sequence>
<dbReference type="SUPFAM" id="SSF52540">
    <property type="entry name" value="P-loop containing nucleoside triphosphate hydrolases"/>
    <property type="match status" value="1"/>
</dbReference>
<dbReference type="Gene3D" id="3.40.50.300">
    <property type="entry name" value="P-loop containing nucleotide triphosphate hydrolases"/>
    <property type="match status" value="1"/>
</dbReference>
<organism evidence="1">
    <name type="scientific">Rhizophora mucronata</name>
    <name type="common">Asiatic mangrove</name>
    <dbReference type="NCBI Taxonomy" id="61149"/>
    <lineage>
        <taxon>Eukaryota</taxon>
        <taxon>Viridiplantae</taxon>
        <taxon>Streptophyta</taxon>
        <taxon>Embryophyta</taxon>
        <taxon>Tracheophyta</taxon>
        <taxon>Spermatophyta</taxon>
        <taxon>Magnoliopsida</taxon>
        <taxon>eudicotyledons</taxon>
        <taxon>Gunneridae</taxon>
        <taxon>Pentapetalae</taxon>
        <taxon>rosids</taxon>
        <taxon>fabids</taxon>
        <taxon>Malpighiales</taxon>
        <taxon>Rhizophoraceae</taxon>
        <taxon>Rhizophora</taxon>
    </lineage>
</organism>